<evidence type="ECO:0000313" key="2">
    <source>
        <dbReference type="EMBL" id="KAG9066434.1"/>
    </source>
</evidence>
<feature type="compositionally biased region" description="Basic and acidic residues" evidence="1">
    <location>
        <begin position="156"/>
        <end position="177"/>
    </location>
</feature>
<dbReference type="PANTHER" id="PTHR13651">
    <property type="entry name" value="PROTEIN ABITRAM"/>
    <property type="match status" value="1"/>
</dbReference>
<feature type="compositionally biased region" description="Polar residues" evidence="1">
    <location>
        <begin position="178"/>
        <end position="188"/>
    </location>
</feature>
<dbReference type="Proteomes" id="UP000707451">
    <property type="component" value="Unassembled WGS sequence"/>
</dbReference>
<feature type="compositionally biased region" description="Low complexity" evidence="1">
    <location>
        <begin position="189"/>
        <end position="215"/>
    </location>
</feature>
<evidence type="ECO:0000256" key="1">
    <source>
        <dbReference type="SAM" id="MobiDB-lite"/>
    </source>
</evidence>
<name>A0A9P7XV13_9FUNG</name>
<dbReference type="EMBL" id="JAHRHY010000010">
    <property type="protein sequence ID" value="KAG9066434.1"/>
    <property type="molecule type" value="Genomic_DNA"/>
</dbReference>
<proteinExistence type="predicted"/>
<evidence type="ECO:0000313" key="3">
    <source>
        <dbReference type="Proteomes" id="UP000707451"/>
    </source>
</evidence>
<dbReference type="GO" id="GO:0005634">
    <property type="term" value="C:nucleus"/>
    <property type="evidence" value="ECO:0007669"/>
    <property type="project" value="TreeGrafter"/>
</dbReference>
<dbReference type="PANTHER" id="PTHR13651:SF0">
    <property type="entry name" value="PROTEIN ABITRAM"/>
    <property type="match status" value="1"/>
</dbReference>
<reference evidence="2" key="1">
    <citation type="submission" date="2021-06" db="EMBL/GenBank/DDBJ databases">
        <title>Genome Sequence of Mortierella hyaline Strain SCG-10, a Cold-Adapted, Nitrate-Reducing Fungus Isolated from Soil in Minnesota, USA.</title>
        <authorList>
            <person name="Aldossari N."/>
        </authorList>
    </citation>
    <scope>NUCLEOTIDE SEQUENCE</scope>
    <source>
        <strain evidence="2">SCG-10</strain>
    </source>
</reference>
<gene>
    <name evidence="2" type="ORF">KI688_001660</name>
</gene>
<sequence length="325" mass="35901">MDEHAPIVYDLTSYKEETKSWNDDPSAYLLRYYTKQYFLATNGKDLKQNSTTQTLQKIIDLQTGLEVLRGDQYVYQSPNKLCIIGLAPTHPLLAQPDRYKVLNICFDPKIAGALPQPTAIPANSKKQPPPSCHSETVVCKIEARDLWVAEGSVEPAMKEEAEQNIEVKSEEKNRDQDITMTVSDSVAQSPAPSTTTTTTTTTNSTATSRSTTPASQLEKRTESVDPTRVIFVVRGSISGHVIELNERLLRRGTSEITDPLVIQTMLTKASTHGFIAVVRPKVDKTEIALKDLCTMDDYNLLREGEPLPSSTAKVTATGITATQQE</sequence>
<organism evidence="2 3">
    <name type="scientific">Linnemannia hyalina</name>
    <dbReference type="NCBI Taxonomy" id="64524"/>
    <lineage>
        <taxon>Eukaryota</taxon>
        <taxon>Fungi</taxon>
        <taxon>Fungi incertae sedis</taxon>
        <taxon>Mucoromycota</taxon>
        <taxon>Mortierellomycotina</taxon>
        <taxon>Mortierellomycetes</taxon>
        <taxon>Mortierellales</taxon>
        <taxon>Mortierellaceae</taxon>
        <taxon>Linnemannia</taxon>
    </lineage>
</organism>
<protein>
    <submittedName>
        <fullName evidence="2">Uncharacterized protein</fullName>
    </submittedName>
</protein>
<dbReference type="InterPro" id="IPR039169">
    <property type="entry name" value="Abitram"/>
</dbReference>
<keyword evidence="3" id="KW-1185">Reference proteome</keyword>
<accession>A0A9P7XV13</accession>
<dbReference type="OrthoDB" id="48130at2759"/>
<comment type="caution">
    <text evidence="2">The sequence shown here is derived from an EMBL/GenBank/DDBJ whole genome shotgun (WGS) entry which is preliminary data.</text>
</comment>
<dbReference type="AlphaFoldDB" id="A0A9P7XV13"/>
<feature type="region of interest" description="Disordered" evidence="1">
    <location>
        <begin position="152"/>
        <end position="223"/>
    </location>
</feature>